<evidence type="ECO:0000313" key="4">
    <source>
        <dbReference type="Proteomes" id="UP000270661"/>
    </source>
</evidence>
<feature type="domain" description="Endonuclease GajA/Old nuclease/RecF-like AAA" evidence="1">
    <location>
        <begin position="92"/>
        <end position="135"/>
    </location>
</feature>
<sequence length="529" mass="58146">MTERRTTARTSSVVCTLGYSLKQVLREPAHSRGGEPLPSSLSARVSIHGISAKYWASKALKQSRSSAPETLCAWATLYGELFNDAYTSIRSMLISIELKNFKSYERASLPLSAMTFLIGANASGKSNVLEAIRLLNWLAKGSRLDDITRSIQSGDAVVRGQANDLLRDPLVSFSLGGRFESMPQGWGKFEISIGLVADQLVVTAESVAKPGEAVPLYQVDGLPNTHTDEISVAYNNFKRGRNKPHIPCSNRQAIFYQLETPGRFESGHQDSQRVIPAVTKAIRETLRNVVFLDPRPALMRDYAYVKDDLIKEDGSNLSAVLYQISQTSAQKTKLLAFIKSLPEQDITDIDFIKTDRNDVMVRLVESFGQKSRTVDAPLLSDGTLRVLAIGAALLTAPVGALVIIEEIDNGVHPSRAETLVRQLQAIASERGLRVLLTSHNPALLDALPDSALADVVACYRDPEEGDSRLVRLGDLDRYPELAAQGPLGQLMTRRVLDRFLKDSTTPEDRKSEALDWLNELRQSTQGGGE</sequence>
<dbReference type="InterPro" id="IPR041685">
    <property type="entry name" value="AAA_GajA/Old/RecF-like"/>
</dbReference>
<dbReference type="GO" id="GO:0000731">
    <property type="term" value="P:DNA synthesis involved in DNA repair"/>
    <property type="evidence" value="ECO:0007669"/>
    <property type="project" value="TreeGrafter"/>
</dbReference>
<gene>
    <name evidence="3" type="ORF">ALQ77_04908</name>
</gene>
<dbReference type="Gene3D" id="3.40.50.300">
    <property type="entry name" value="P-loop containing nucleotide triphosphate hydrolases"/>
    <property type="match status" value="2"/>
</dbReference>
<dbReference type="PANTHER" id="PTHR32182">
    <property type="entry name" value="DNA REPLICATION AND REPAIR PROTEIN RECF"/>
    <property type="match status" value="1"/>
</dbReference>
<organism evidence="3 4">
    <name type="scientific">Pseudomonas corrugata</name>
    <dbReference type="NCBI Taxonomy" id="47879"/>
    <lineage>
        <taxon>Bacteria</taxon>
        <taxon>Pseudomonadati</taxon>
        <taxon>Pseudomonadota</taxon>
        <taxon>Gammaproteobacteria</taxon>
        <taxon>Pseudomonadales</taxon>
        <taxon>Pseudomonadaceae</taxon>
        <taxon>Pseudomonas</taxon>
    </lineage>
</organism>
<feature type="domain" description="ATPase AAA-type core" evidence="2">
    <location>
        <begin position="368"/>
        <end position="445"/>
    </location>
</feature>
<evidence type="ECO:0000313" key="3">
    <source>
        <dbReference type="EMBL" id="RMM45010.1"/>
    </source>
</evidence>
<keyword evidence="4" id="KW-1185">Reference proteome</keyword>
<proteinExistence type="predicted"/>
<dbReference type="Proteomes" id="UP000270661">
    <property type="component" value="Unassembled WGS sequence"/>
</dbReference>
<dbReference type="GO" id="GO:0006302">
    <property type="term" value="P:double-strand break repair"/>
    <property type="evidence" value="ECO:0007669"/>
    <property type="project" value="TreeGrafter"/>
</dbReference>
<evidence type="ECO:0000259" key="1">
    <source>
        <dbReference type="Pfam" id="PF13175"/>
    </source>
</evidence>
<dbReference type="EMBL" id="RBOJ01000096">
    <property type="protein sequence ID" value="RMM45010.1"/>
    <property type="molecule type" value="Genomic_DNA"/>
</dbReference>
<name>A0A3M3E5S6_9PSED</name>
<dbReference type="GO" id="GO:0005524">
    <property type="term" value="F:ATP binding"/>
    <property type="evidence" value="ECO:0007669"/>
    <property type="project" value="InterPro"/>
</dbReference>
<dbReference type="PANTHER" id="PTHR32182:SF22">
    <property type="entry name" value="ATP-DEPENDENT ENDONUCLEASE, OLD FAMILY-RELATED"/>
    <property type="match status" value="1"/>
</dbReference>
<dbReference type="Pfam" id="PF13175">
    <property type="entry name" value="AAA_15"/>
    <property type="match status" value="1"/>
</dbReference>
<reference evidence="3 4" key="1">
    <citation type="submission" date="2018-08" db="EMBL/GenBank/DDBJ databases">
        <title>Recombination of ecologically and evolutionarily significant loci maintains genetic cohesion in the Pseudomonas syringae species complex.</title>
        <authorList>
            <person name="Dillon M."/>
            <person name="Thakur S."/>
            <person name="Almeida R.N.D."/>
            <person name="Weir B.S."/>
            <person name="Guttman D.S."/>
        </authorList>
    </citation>
    <scope>NUCLEOTIDE SEQUENCE [LARGE SCALE GENOMIC DNA]</scope>
    <source>
        <strain evidence="3 4">NCPPB2445</strain>
    </source>
</reference>
<dbReference type="STRING" id="47879.AXG94_14545"/>
<comment type="caution">
    <text evidence="3">The sequence shown here is derived from an EMBL/GenBank/DDBJ whole genome shotgun (WGS) entry which is preliminary data.</text>
</comment>
<dbReference type="AlphaFoldDB" id="A0A3M3E5S6"/>
<protein>
    <recommendedName>
        <fullName evidence="5">ATPase AAA-type core domain-containing protein</fullName>
    </recommendedName>
</protein>
<dbReference type="GO" id="GO:0016887">
    <property type="term" value="F:ATP hydrolysis activity"/>
    <property type="evidence" value="ECO:0007669"/>
    <property type="project" value="InterPro"/>
</dbReference>
<dbReference type="InterPro" id="IPR003959">
    <property type="entry name" value="ATPase_AAA_core"/>
</dbReference>
<dbReference type="SUPFAM" id="SSF52540">
    <property type="entry name" value="P-loop containing nucleoside triphosphate hydrolases"/>
    <property type="match status" value="1"/>
</dbReference>
<evidence type="ECO:0008006" key="5">
    <source>
        <dbReference type="Google" id="ProtNLM"/>
    </source>
</evidence>
<evidence type="ECO:0000259" key="2">
    <source>
        <dbReference type="Pfam" id="PF13304"/>
    </source>
</evidence>
<dbReference type="CDD" id="cd00267">
    <property type="entry name" value="ABC_ATPase"/>
    <property type="match status" value="1"/>
</dbReference>
<dbReference type="InterPro" id="IPR027417">
    <property type="entry name" value="P-loop_NTPase"/>
</dbReference>
<dbReference type="Pfam" id="PF13304">
    <property type="entry name" value="AAA_21"/>
    <property type="match status" value="1"/>
</dbReference>
<accession>A0A3M3E5S6</accession>